<keyword evidence="2" id="KW-0812">Transmembrane</keyword>
<evidence type="ECO:0000256" key="3">
    <source>
        <dbReference type="ARBA" id="ARBA00022729"/>
    </source>
</evidence>
<dbReference type="InterPro" id="IPR000184">
    <property type="entry name" value="Bac_surfAg_D15"/>
</dbReference>
<organism evidence="8 9">
    <name type="scientific">Megasphaera hutchinsoni</name>
    <dbReference type="NCBI Taxonomy" id="1588748"/>
    <lineage>
        <taxon>Bacteria</taxon>
        <taxon>Bacillati</taxon>
        <taxon>Bacillota</taxon>
        <taxon>Negativicutes</taxon>
        <taxon>Veillonellales</taxon>
        <taxon>Veillonellaceae</taxon>
        <taxon>Megasphaera</taxon>
    </lineage>
</organism>
<feature type="domain" description="POTRA" evidence="7">
    <location>
        <begin position="276"/>
        <end position="350"/>
    </location>
</feature>
<dbReference type="Proteomes" id="UP000070160">
    <property type="component" value="Unassembled WGS sequence"/>
</dbReference>
<dbReference type="PATRIC" id="fig|1588748.3.peg.1462"/>
<evidence type="ECO:0000256" key="4">
    <source>
        <dbReference type="ARBA" id="ARBA00023136"/>
    </source>
</evidence>
<dbReference type="InterPro" id="IPR034746">
    <property type="entry name" value="POTRA"/>
</dbReference>
<dbReference type="GO" id="GO:0019867">
    <property type="term" value="C:outer membrane"/>
    <property type="evidence" value="ECO:0007669"/>
    <property type="project" value="InterPro"/>
</dbReference>
<evidence type="ECO:0000256" key="2">
    <source>
        <dbReference type="ARBA" id="ARBA00022692"/>
    </source>
</evidence>
<dbReference type="PANTHER" id="PTHR12815">
    <property type="entry name" value="SORTING AND ASSEMBLY MACHINERY SAMM50 PROTEIN FAMILY MEMBER"/>
    <property type="match status" value="1"/>
</dbReference>
<keyword evidence="4" id="KW-0472">Membrane</keyword>
<evidence type="ECO:0000256" key="6">
    <source>
        <dbReference type="SAM" id="SignalP"/>
    </source>
</evidence>
<reference evidence="9" key="1">
    <citation type="submission" date="2016-01" db="EMBL/GenBank/DDBJ databases">
        <authorList>
            <person name="Mitreva M."/>
            <person name="Pepin K.H."/>
            <person name="Mihindukulasuriya K.A."/>
            <person name="Fulton R."/>
            <person name="Fronick C."/>
            <person name="O'Laughlin M."/>
            <person name="Miner T."/>
            <person name="Herter B."/>
            <person name="Rosa B.A."/>
            <person name="Cordes M."/>
            <person name="Tomlinson C."/>
            <person name="Wollam A."/>
            <person name="Palsikar V.B."/>
            <person name="Mardis E.R."/>
            <person name="Wilson R.K."/>
        </authorList>
    </citation>
    <scope>NUCLEOTIDE SEQUENCE [LARGE SCALE GENOMIC DNA]</scope>
    <source>
        <strain evidence="9">KA00182</strain>
    </source>
</reference>
<feature type="chain" id="PRO_5007463355" evidence="6">
    <location>
        <begin position="29"/>
        <end position="680"/>
    </location>
</feature>
<feature type="signal peptide" evidence="6">
    <location>
        <begin position="1"/>
        <end position="28"/>
    </location>
</feature>
<keyword evidence="9" id="KW-1185">Reference proteome</keyword>
<dbReference type="Gene3D" id="3.10.20.310">
    <property type="entry name" value="membrane protein fhac"/>
    <property type="match status" value="3"/>
</dbReference>
<name>A0A134CDC9_9FIRM</name>
<keyword evidence="3 6" id="KW-0732">Signal</keyword>
<dbReference type="InterPro" id="IPR010827">
    <property type="entry name" value="BamA/TamA_POTRA"/>
</dbReference>
<proteinExistence type="predicted"/>
<sequence length="680" mass="74770">MEDFMKTCTKQLLTVMITSALMAGPAWAANQEMSTMAPTITQAATQGDQESNNAIMSQVANQASEVSAQTGLRSTFKGKPVGYFTGIGDVMIDQSVPSQPFAVLQPGAEMNLPYGDEVSDADIAKYIGKTITSIQVANVEDKQLEAALKKRFILQVGDAVQANYLRHDVNILGASGLFATIKPTFQVVPEGVKLIYVVKQNPRITRISIRGNKSIPATKLHQLLNIKPGMTLNTTFLSKDVANINLLYNNWGYMISHVSEVKMNDSGVLCIGISEAQIEDIRIRGNIKTKAHVILREMRLGKGDIFNKELVSRSIQRIYNTGYFEDVNVRLLQGQQDPQNVILEIEVAEQKTGSITIGAGYSDADGFVGVIGLSETNLRGTGDKVNINWEFGGKSRSNKNHSLSYTHPWLNKYGDSLGFSLYDRKGQQTDYGSGGKAIATYEKKTRGLGITYGRSRGEYSADYFTLELKKSEYLRAISGKDYLAGDVKSKQFLKNNFGRSHSLTWAHVFDNRDNVFDPSRGKRISLTSIVTGYGLGGDFKYTKFIAEARTYHKVSNGRVLAFRLMGGIGFGSVPYNELFALGGADTIRGYEDDEFRGKKMYAATLEYRYPIAKKIQGVVFADVGNAWGGTQDIEGYQDGNKLHAAGGLGFRVTTPIGPVRLDYAWGQNGGKFHFSFGGKF</sequence>
<evidence type="ECO:0000313" key="8">
    <source>
        <dbReference type="EMBL" id="KXB90196.1"/>
    </source>
</evidence>
<dbReference type="Pfam" id="PF07244">
    <property type="entry name" value="POTRA"/>
    <property type="match status" value="2"/>
</dbReference>
<dbReference type="PROSITE" id="PS51779">
    <property type="entry name" value="POTRA"/>
    <property type="match status" value="1"/>
</dbReference>
<dbReference type="STRING" id="1588748.HMPREF3182_01510"/>
<dbReference type="EMBL" id="LSDT01000050">
    <property type="protein sequence ID" value="KXB90196.1"/>
    <property type="molecule type" value="Genomic_DNA"/>
</dbReference>
<evidence type="ECO:0000256" key="5">
    <source>
        <dbReference type="ARBA" id="ARBA00023237"/>
    </source>
</evidence>
<keyword evidence="5" id="KW-0998">Cell outer membrane</keyword>
<dbReference type="AlphaFoldDB" id="A0A134CDC9"/>
<dbReference type="Gene3D" id="2.40.160.50">
    <property type="entry name" value="membrane protein fhac: a member of the omp85/tpsb transporter family"/>
    <property type="match status" value="1"/>
</dbReference>
<dbReference type="Pfam" id="PF01103">
    <property type="entry name" value="Omp85"/>
    <property type="match status" value="1"/>
</dbReference>
<accession>A0A134CDC9</accession>
<gene>
    <name evidence="8" type="ORF">HMPREF3182_01510</name>
</gene>
<comment type="subcellular location">
    <subcellularLocation>
        <location evidence="1">Membrane</location>
    </subcellularLocation>
</comment>
<evidence type="ECO:0000256" key="1">
    <source>
        <dbReference type="ARBA" id="ARBA00004370"/>
    </source>
</evidence>
<evidence type="ECO:0000313" key="9">
    <source>
        <dbReference type="Proteomes" id="UP000070160"/>
    </source>
</evidence>
<protein>
    <submittedName>
        <fullName evidence="8">Outer membrane protein, OMP85 family</fullName>
    </submittedName>
</protein>
<dbReference type="PANTHER" id="PTHR12815:SF47">
    <property type="entry name" value="TRANSLOCATION AND ASSEMBLY MODULE SUBUNIT TAMA"/>
    <property type="match status" value="1"/>
</dbReference>
<comment type="caution">
    <text evidence="8">The sequence shown here is derived from an EMBL/GenBank/DDBJ whole genome shotgun (WGS) entry which is preliminary data.</text>
</comment>
<evidence type="ECO:0000259" key="7">
    <source>
        <dbReference type="PROSITE" id="PS51779"/>
    </source>
</evidence>
<dbReference type="InterPro" id="IPR039910">
    <property type="entry name" value="D15-like"/>
</dbReference>